<dbReference type="EMBL" id="NHNT01000002">
    <property type="protein sequence ID" value="OUZ40198.1"/>
    <property type="molecule type" value="Genomic_DNA"/>
</dbReference>
<evidence type="ECO:0000256" key="1">
    <source>
        <dbReference type="SAM" id="Phobius"/>
    </source>
</evidence>
<organism evidence="2 3">
    <name type="scientific">Solibacillus kalamii</name>
    <dbReference type="NCBI Taxonomy" id="1748298"/>
    <lineage>
        <taxon>Bacteria</taxon>
        <taxon>Bacillati</taxon>
        <taxon>Bacillota</taxon>
        <taxon>Bacilli</taxon>
        <taxon>Bacillales</taxon>
        <taxon>Caryophanaceae</taxon>
        <taxon>Solibacillus</taxon>
    </lineage>
</organism>
<keyword evidence="3" id="KW-1185">Reference proteome</keyword>
<evidence type="ECO:0000313" key="3">
    <source>
        <dbReference type="Proteomes" id="UP000196594"/>
    </source>
</evidence>
<comment type="caution">
    <text evidence="2">The sequence shown here is derived from an EMBL/GenBank/DDBJ whole genome shotgun (WGS) entry which is preliminary data.</text>
</comment>
<keyword evidence="1" id="KW-1133">Transmembrane helix</keyword>
<feature type="transmembrane region" description="Helical" evidence="1">
    <location>
        <begin position="112"/>
        <end position="130"/>
    </location>
</feature>
<accession>A0ABX3ZKJ1</accession>
<protein>
    <recommendedName>
        <fullName evidence="4">DUF4181 domain-containing protein</fullName>
    </recommendedName>
</protein>
<feature type="transmembrane region" description="Helical" evidence="1">
    <location>
        <begin position="77"/>
        <end position="100"/>
    </location>
</feature>
<name>A0ABX3ZKJ1_9BACL</name>
<gene>
    <name evidence="2" type="ORF">CBM15_06695</name>
</gene>
<dbReference type="Pfam" id="PF13789">
    <property type="entry name" value="DUF4181"/>
    <property type="match status" value="1"/>
</dbReference>
<evidence type="ECO:0000313" key="2">
    <source>
        <dbReference type="EMBL" id="OUZ40198.1"/>
    </source>
</evidence>
<keyword evidence="1" id="KW-0472">Membrane</keyword>
<evidence type="ECO:0008006" key="4">
    <source>
        <dbReference type="Google" id="ProtNLM"/>
    </source>
</evidence>
<proteinExistence type="predicted"/>
<dbReference type="Proteomes" id="UP000196594">
    <property type="component" value="Unassembled WGS sequence"/>
</dbReference>
<dbReference type="InterPro" id="IPR025441">
    <property type="entry name" value="DUF4181"/>
</dbReference>
<sequence length="140" mass="16754">MENFFVNLILISSIFGLVLFFINKFLRKRLNVEKKEFFSYNHVNEQHKKIDWAIRITFIVFVLFGFFINVNRDPSKHIWFLQTHILMFGFIIATELVRIVMEKRYAKNKNDYIFTAVQLVVISVFLLAVFSTDFFGLLAW</sequence>
<feature type="transmembrane region" description="Helical" evidence="1">
    <location>
        <begin position="52"/>
        <end position="71"/>
    </location>
</feature>
<keyword evidence="1" id="KW-0812">Transmembrane</keyword>
<feature type="transmembrane region" description="Helical" evidence="1">
    <location>
        <begin position="6"/>
        <end position="26"/>
    </location>
</feature>
<reference evidence="2 3" key="1">
    <citation type="journal article" date="2017" name="Int. J. Syst. Evol. Microbiol.">
        <title>Solibacillus kalamii sp. nov., isolated from a high-efficiency particulate arrestance filter system used in the International Space Station.</title>
        <authorList>
            <person name="Checinska Sielaff A."/>
            <person name="Kumar R.M."/>
            <person name="Pal D."/>
            <person name="Mayilraj S."/>
            <person name="Venkateswaran K."/>
        </authorList>
    </citation>
    <scope>NUCLEOTIDE SEQUENCE [LARGE SCALE GENOMIC DNA]</scope>
    <source>
        <strain evidence="2 3">ISSFR-015</strain>
    </source>
</reference>